<proteinExistence type="predicted"/>
<dbReference type="Proteomes" id="UP001150603">
    <property type="component" value="Unassembled WGS sequence"/>
</dbReference>
<comment type="caution">
    <text evidence="1">The sequence shown here is derived from an EMBL/GenBank/DDBJ whole genome shotgun (WGS) entry which is preliminary data.</text>
</comment>
<protein>
    <submittedName>
        <fullName evidence="1">Uncharacterized protein</fullName>
    </submittedName>
</protein>
<dbReference type="EMBL" id="JANBPW010000690">
    <property type="protein sequence ID" value="KAJ1948578.1"/>
    <property type="molecule type" value="Genomic_DNA"/>
</dbReference>
<reference evidence="1" key="1">
    <citation type="submission" date="2022-07" db="EMBL/GenBank/DDBJ databases">
        <title>Phylogenomic reconstructions and comparative analyses of Kickxellomycotina fungi.</title>
        <authorList>
            <person name="Reynolds N.K."/>
            <person name="Stajich J.E."/>
            <person name="Barry K."/>
            <person name="Grigoriev I.V."/>
            <person name="Crous P."/>
            <person name="Smith M.E."/>
        </authorList>
    </citation>
    <scope>NUCLEOTIDE SEQUENCE</scope>
    <source>
        <strain evidence="1">NRRL 5244</strain>
    </source>
</reference>
<gene>
    <name evidence="1" type="ORF">FBU59_001527</name>
</gene>
<keyword evidence="2" id="KW-1185">Reference proteome</keyword>
<name>A0ACC1JDQ9_9FUNG</name>
<evidence type="ECO:0000313" key="2">
    <source>
        <dbReference type="Proteomes" id="UP001150603"/>
    </source>
</evidence>
<evidence type="ECO:0000313" key="1">
    <source>
        <dbReference type="EMBL" id="KAJ1948578.1"/>
    </source>
</evidence>
<organism evidence="1 2">
    <name type="scientific">Linderina macrospora</name>
    <dbReference type="NCBI Taxonomy" id="4868"/>
    <lineage>
        <taxon>Eukaryota</taxon>
        <taxon>Fungi</taxon>
        <taxon>Fungi incertae sedis</taxon>
        <taxon>Zoopagomycota</taxon>
        <taxon>Kickxellomycotina</taxon>
        <taxon>Kickxellomycetes</taxon>
        <taxon>Kickxellales</taxon>
        <taxon>Kickxellaceae</taxon>
        <taxon>Linderina</taxon>
    </lineage>
</organism>
<sequence length="333" mass="36189">MTSMKAVLVKQPGGIEQLYLGETERPVPGPNELLVKIDYFALNRMDSLQRQGRYPVPPQAGPILGVEMSGEVVETGAQTSKYKIGDKVFGLMYGGAYAQYATIDEGSALPLGSLAPDVASSLLECWYTAYQAVHYIGKIQKGEDILIHAAAGGVGTAAIQLAKMAGAKRIFVTASRQEKLEYCKKLGATHLINYREQSFKDVVLEETGGRGVDVVCDFLLASYFNDNVASLALDGRMSLQATMGGVNADNVNLGPILFKRLTIVGTTLRSRSLEYQRELSHAFCKEVLPHINGGEVQWHIANVFDWEDIQGAHTLLEDASFTGKIVVKVTDNA</sequence>
<accession>A0ACC1JDQ9</accession>